<keyword evidence="1" id="KW-0863">Zinc-finger</keyword>
<feature type="region of interest" description="Disordered" evidence="2">
    <location>
        <begin position="137"/>
        <end position="185"/>
    </location>
</feature>
<organism evidence="5 6">
    <name type="scientific">Melipona bicolor</name>
    <dbReference type="NCBI Taxonomy" id="60889"/>
    <lineage>
        <taxon>Eukaryota</taxon>
        <taxon>Metazoa</taxon>
        <taxon>Ecdysozoa</taxon>
        <taxon>Arthropoda</taxon>
        <taxon>Hexapoda</taxon>
        <taxon>Insecta</taxon>
        <taxon>Pterygota</taxon>
        <taxon>Neoptera</taxon>
        <taxon>Endopterygota</taxon>
        <taxon>Hymenoptera</taxon>
        <taxon>Apocrita</taxon>
        <taxon>Aculeata</taxon>
        <taxon>Apoidea</taxon>
        <taxon>Anthophila</taxon>
        <taxon>Apidae</taxon>
        <taxon>Melipona</taxon>
    </lineage>
</organism>
<comment type="caution">
    <text evidence="5">The sequence shown here is derived from an EMBL/GenBank/DDBJ whole genome shotgun (WGS) entry which is preliminary data.</text>
</comment>
<evidence type="ECO:0000256" key="2">
    <source>
        <dbReference type="SAM" id="MobiDB-lite"/>
    </source>
</evidence>
<dbReference type="Gene3D" id="3.30.160.60">
    <property type="entry name" value="Classic Zinc Finger"/>
    <property type="match status" value="1"/>
</dbReference>
<evidence type="ECO:0000259" key="4">
    <source>
        <dbReference type="PROSITE" id="PS50157"/>
    </source>
</evidence>
<keyword evidence="3" id="KW-0812">Transmembrane</keyword>
<name>A0AA40KJY7_9HYME</name>
<evidence type="ECO:0000256" key="1">
    <source>
        <dbReference type="PROSITE-ProRule" id="PRU00042"/>
    </source>
</evidence>
<evidence type="ECO:0000256" key="3">
    <source>
        <dbReference type="SAM" id="Phobius"/>
    </source>
</evidence>
<dbReference type="InterPro" id="IPR013087">
    <property type="entry name" value="Znf_C2H2_type"/>
</dbReference>
<feature type="domain" description="C2H2-type" evidence="4">
    <location>
        <begin position="208"/>
        <end position="235"/>
    </location>
</feature>
<feature type="compositionally biased region" description="Basic and acidic residues" evidence="2">
    <location>
        <begin position="151"/>
        <end position="179"/>
    </location>
</feature>
<dbReference type="Proteomes" id="UP001177670">
    <property type="component" value="Unassembled WGS sequence"/>
</dbReference>
<dbReference type="GO" id="GO:0008270">
    <property type="term" value="F:zinc ion binding"/>
    <property type="evidence" value="ECO:0007669"/>
    <property type="project" value="UniProtKB-KW"/>
</dbReference>
<keyword evidence="3" id="KW-0472">Membrane</keyword>
<keyword evidence="1" id="KW-0862">Zinc</keyword>
<feature type="compositionally biased region" description="Polar residues" evidence="2">
    <location>
        <begin position="93"/>
        <end position="103"/>
    </location>
</feature>
<dbReference type="EMBL" id="JAHYIQ010000021">
    <property type="protein sequence ID" value="KAK1123209.1"/>
    <property type="molecule type" value="Genomic_DNA"/>
</dbReference>
<proteinExistence type="predicted"/>
<sequence>MGFSCFRYPFVTLLLLHCLIFVETLVILLLQRESGTYLIGYVTGVSRRRIVLNYLMQQKKAHTRGSMRNNRKSNDSSSEEENSSEISSRNRQTRNPKQNSNYERNNHDSKCNKNYSKGKKNYLKCEEKNIYQKDETIVSLNKRSSSKRNRNQQERDVDDHNSLHRNNAERKENTHRETFSQDNSKLSESSISAEWVEAFDSNLFANQFCCTYCKMTFSRQIHLSRHLKNNCLKNPDAKCNSDLINNPYVCRTCGLRFKMQKFLSYHLRHVCGRTVVCDICHTELKGSTVSGKHKKICMQKHKKQSLRNKTENENQQSTFSNLSSNLSNEIECCDSD</sequence>
<accession>A0AA40KJY7</accession>
<keyword evidence="1" id="KW-0479">Metal-binding</keyword>
<evidence type="ECO:0000313" key="5">
    <source>
        <dbReference type="EMBL" id="KAK1123209.1"/>
    </source>
</evidence>
<evidence type="ECO:0000313" key="6">
    <source>
        <dbReference type="Proteomes" id="UP001177670"/>
    </source>
</evidence>
<feature type="region of interest" description="Disordered" evidence="2">
    <location>
        <begin position="61"/>
        <end position="115"/>
    </location>
</feature>
<feature type="transmembrane region" description="Helical" evidence="3">
    <location>
        <begin position="6"/>
        <end position="30"/>
    </location>
</feature>
<keyword evidence="6" id="KW-1185">Reference proteome</keyword>
<dbReference type="AlphaFoldDB" id="A0AA40KJY7"/>
<dbReference type="PROSITE" id="PS50157">
    <property type="entry name" value="ZINC_FINGER_C2H2_2"/>
    <property type="match status" value="1"/>
</dbReference>
<gene>
    <name evidence="5" type="ORF">K0M31_008842</name>
</gene>
<protein>
    <recommendedName>
        <fullName evidence="4">C2H2-type domain-containing protein</fullName>
    </recommendedName>
</protein>
<keyword evidence="3" id="KW-1133">Transmembrane helix</keyword>
<reference evidence="5" key="1">
    <citation type="submission" date="2021-10" db="EMBL/GenBank/DDBJ databases">
        <title>Melipona bicolor Genome sequencing and assembly.</title>
        <authorList>
            <person name="Araujo N.S."/>
            <person name="Arias M.C."/>
        </authorList>
    </citation>
    <scope>NUCLEOTIDE SEQUENCE</scope>
    <source>
        <strain evidence="5">USP_2M_L1-L4_2017</strain>
        <tissue evidence="5">Whole body</tissue>
    </source>
</reference>
<feature type="compositionally biased region" description="Basic residues" evidence="2">
    <location>
        <begin position="61"/>
        <end position="71"/>
    </location>
</feature>